<gene>
    <name evidence="1" type="ORF">FN846DRAFT_250263</name>
</gene>
<protein>
    <submittedName>
        <fullName evidence="1">Uncharacterized protein</fullName>
    </submittedName>
</protein>
<dbReference type="InParanoid" id="A0A5J5FBA4"/>
<dbReference type="AlphaFoldDB" id="A0A5J5FBA4"/>
<reference evidence="1 2" key="1">
    <citation type="submission" date="2019-09" db="EMBL/GenBank/DDBJ databases">
        <title>Draft genome of the ectomycorrhizal ascomycete Sphaerosporella brunnea.</title>
        <authorList>
            <consortium name="DOE Joint Genome Institute"/>
            <person name="Benucci G.M."/>
            <person name="Marozzi G."/>
            <person name="Antonielli L."/>
            <person name="Sanchez S."/>
            <person name="Marco P."/>
            <person name="Wang X."/>
            <person name="Falini L.B."/>
            <person name="Barry K."/>
            <person name="Haridas S."/>
            <person name="Lipzen A."/>
            <person name="Labutti K."/>
            <person name="Grigoriev I.V."/>
            <person name="Murat C."/>
            <person name="Martin F."/>
            <person name="Albertini E."/>
            <person name="Donnini D."/>
            <person name="Bonito G."/>
        </authorList>
    </citation>
    <scope>NUCLEOTIDE SEQUENCE [LARGE SCALE GENOMIC DNA]</scope>
    <source>
        <strain evidence="1 2">Sb_GMNB300</strain>
    </source>
</reference>
<dbReference type="EMBL" id="VXIS01000002">
    <property type="protein sequence ID" value="KAA8914916.1"/>
    <property type="molecule type" value="Genomic_DNA"/>
</dbReference>
<evidence type="ECO:0000313" key="2">
    <source>
        <dbReference type="Proteomes" id="UP000326924"/>
    </source>
</evidence>
<comment type="caution">
    <text evidence="1">The sequence shown here is derived from an EMBL/GenBank/DDBJ whole genome shotgun (WGS) entry which is preliminary data.</text>
</comment>
<dbReference type="Proteomes" id="UP000326924">
    <property type="component" value="Unassembled WGS sequence"/>
</dbReference>
<name>A0A5J5FBA4_9PEZI</name>
<keyword evidence="2" id="KW-1185">Reference proteome</keyword>
<organism evidence="1 2">
    <name type="scientific">Sphaerosporella brunnea</name>
    <dbReference type="NCBI Taxonomy" id="1250544"/>
    <lineage>
        <taxon>Eukaryota</taxon>
        <taxon>Fungi</taxon>
        <taxon>Dikarya</taxon>
        <taxon>Ascomycota</taxon>
        <taxon>Pezizomycotina</taxon>
        <taxon>Pezizomycetes</taxon>
        <taxon>Pezizales</taxon>
        <taxon>Pyronemataceae</taxon>
        <taxon>Sphaerosporella</taxon>
    </lineage>
</organism>
<sequence>MLREAGQSSRGSVQQRVLFFVCTGVCVNARCCAVRSAHACFSIPPQLNPIQLSLPLLPPLQPSPQAPQRPSNRTRYLIEAGPTCIAGPTRRPEYRRRPVEVIEEVTEGPANTGSQIADAPIRRTPLFPRHLPLALHTSSTPKPAIYAVGNAKLAKPIVLESIGTLLAAAAAMGPAVWTAPAIPPSLVVQATFQPGHPPPFRGGRLVFWDTEWLRVSSLRDRFLRQRLCGKTGNRFPGSR</sequence>
<accession>A0A5J5FBA4</accession>
<evidence type="ECO:0000313" key="1">
    <source>
        <dbReference type="EMBL" id="KAA8914916.1"/>
    </source>
</evidence>
<proteinExistence type="predicted"/>